<dbReference type="PANTHER" id="PTHR43774:SF1">
    <property type="entry name" value="PEPTIDE METHIONINE SULFOXIDE REDUCTASE MSRA 2"/>
    <property type="match status" value="1"/>
</dbReference>
<dbReference type="PANTHER" id="PTHR43774">
    <property type="entry name" value="PEPTIDE METHIONINE SULFOXIDE REDUCTASE"/>
    <property type="match status" value="1"/>
</dbReference>
<evidence type="ECO:0000256" key="5">
    <source>
        <dbReference type="SAM" id="SignalP"/>
    </source>
</evidence>
<evidence type="ECO:0000256" key="4">
    <source>
        <dbReference type="HAMAP-Rule" id="MF_01401"/>
    </source>
</evidence>
<gene>
    <name evidence="4" type="primary">msrA</name>
    <name evidence="7" type="ORF">SAMN05444412_111152</name>
</gene>
<comment type="catalytic activity">
    <reaction evidence="3 4">
        <text>[thioredoxin]-disulfide + L-methionine + H2O = L-methionine (S)-S-oxide + [thioredoxin]-dithiol</text>
        <dbReference type="Rhea" id="RHEA:19993"/>
        <dbReference type="Rhea" id="RHEA-COMP:10698"/>
        <dbReference type="Rhea" id="RHEA-COMP:10700"/>
        <dbReference type="ChEBI" id="CHEBI:15377"/>
        <dbReference type="ChEBI" id="CHEBI:29950"/>
        <dbReference type="ChEBI" id="CHEBI:50058"/>
        <dbReference type="ChEBI" id="CHEBI:57844"/>
        <dbReference type="ChEBI" id="CHEBI:58772"/>
        <dbReference type="EC" id="1.8.4.11"/>
    </reaction>
</comment>
<dbReference type="EC" id="1.8.4.11" evidence="4"/>
<evidence type="ECO:0000259" key="6">
    <source>
        <dbReference type="Pfam" id="PF01625"/>
    </source>
</evidence>
<dbReference type="NCBIfam" id="TIGR00401">
    <property type="entry name" value="msrA"/>
    <property type="match status" value="1"/>
</dbReference>
<keyword evidence="1 4" id="KW-0560">Oxidoreductase</keyword>
<dbReference type="HAMAP" id="MF_01401">
    <property type="entry name" value="MsrA"/>
    <property type="match status" value="1"/>
</dbReference>
<comment type="caution">
    <text evidence="7">The sequence shown here is derived from an EMBL/GenBank/DDBJ whole genome shotgun (WGS) entry which is preliminary data.</text>
</comment>
<feature type="active site" evidence="4">
    <location>
        <position position="53"/>
    </location>
</feature>
<dbReference type="Proteomes" id="UP000199663">
    <property type="component" value="Unassembled WGS sequence"/>
</dbReference>
<comment type="similarity">
    <text evidence="4">Belongs to the MsrA Met sulfoxide reductase family.</text>
</comment>
<keyword evidence="8" id="KW-1185">Reference proteome</keyword>
<dbReference type="InterPro" id="IPR036509">
    <property type="entry name" value="Met_Sox_Rdtase_MsrA_sf"/>
</dbReference>
<evidence type="ECO:0000313" key="8">
    <source>
        <dbReference type="Proteomes" id="UP000199663"/>
    </source>
</evidence>
<feature type="domain" description="Peptide methionine sulphoxide reductase MsrA" evidence="6">
    <location>
        <begin position="47"/>
        <end position="199"/>
    </location>
</feature>
<name>A0A1H3SH11_9BACT</name>
<dbReference type="Pfam" id="PF01625">
    <property type="entry name" value="PMSR"/>
    <property type="match status" value="1"/>
</dbReference>
<dbReference type="RefSeq" id="WP_019598867.1">
    <property type="nucleotide sequence ID" value="NZ_FNQC01000011.1"/>
</dbReference>
<comment type="function">
    <text evidence="4">Has an important function as a repair enzyme for proteins that have been inactivated by oxidation. Catalyzes the reversible oxidation-reduction of methionine sulfoxide in proteins to methionine.</text>
</comment>
<proteinExistence type="inferred from homology"/>
<organism evidence="7 8">
    <name type="scientific">Rhodonellum ikkaensis</name>
    <dbReference type="NCBI Taxonomy" id="336829"/>
    <lineage>
        <taxon>Bacteria</taxon>
        <taxon>Pseudomonadati</taxon>
        <taxon>Bacteroidota</taxon>
        <taxon>Cytophagia</taxon>
        <taxon>Cytophagales</taxon>
        <taxon>Cytophagaceae</taxon>
        <taxon>Rhodonellum</taxon>
    </lineage>
</organism>
<evidence type="ECO:0000256" key="1">
    <source>
        <dbReference type="ARBA" id="ARBA00023002"/>
    </source>
</evidence>
<protein>
    <recommendedName>
        <fullName evidence="4">Peptide methionine sulfoxide reductase MsrA</fullName>
        <shortName evidence="4">Protein-methionine-S-oxide reductase</shortName>
        <ecNumber evidence="4">1.8.4.11</ecNumber>
    </recommendedName>
    <alternativeName>
        <fullName evidence="4">Peptide-methionine (S)-S-oxide reductase</fullName>
        <shortName evidence="4">Peptide Met(O) reductase</shortName>
    </alternativeName>
</protein>
<dbReference type="InterPro" id="IPR002569">
    <property type="entry name" value="Met_Sox_Rdtase_MsrA_dom"/>
</dbReference>
<comment type="catalytic activity">
    <reaction evidence="2 4">
        <text>L-methionyl-[protein] + [thioredoxin]-disulfide + H2O = L-methionyl-(S)-S-oxide-[protein] + [thioredoxin]-dithiol</text>
        <dbReference type="Rhea" id="RHEA:14217"/>
        <dbReference type="Rhea" id="RHEA-COMP:10698"/>
        <dbReference type="Rhea" id="RHEA-COMP:10700"/>
        <dbReference type="Rhea" id="RHEA-COMP:12313"/>
        <dbReference type="Rhea" id="RHEA-COMP:12315"/>
        <dbReference type="ChEBI" id="CHEBI:15377"/>
        <dbReference type="ChEBI" id="CHEBI:16044"/>
        <dbReference type="ChEBI" id="CHEBI:29950"/>
        <dbReference type="ChEBI" id="CHEBI:44120"/>
        <dbReference type="ChEBI" id="CHEBI:50058"/>
        <dbReference type="EC" id="1.8.4.11"/>
    </reaction>
</comment>
<dbReference type="EMBL" id="FNQC01000011">
    <property type="protein sequence ID" value="SDZ37027.1"/>
    <property type="molecule type" value="Genomic_DNA"/>
</dbReference>
<sequence length="218" mass="24899">MKFLLILLSFSFTSLLANGQSQNQYNEKNMLEIPKTNVEIPEGYEIATLGSGCFWCIEAIYQELNGVDKVKSGYSGGHIASPTYRQVTNGTTGHAEVIQFLFDPKILTFSEILEIFWSTHDPTTLNRQGADVGPQYRSAVFYHSDSQKQEAEFFKKKLDDAGAFNRPIVTEITPFSNFYVAEDYHQNYFKDNGMQPYCQIVVRPKVEKFKKVFAEKLK</sequence>
<accession>A0A1H3SH11</accession>
<reference evidence="7 8" key="1">
    <citation type="submission" date="2016-10" db="EMBL/GenBank/DDBJ databases">
        <authorList>
            <person name="Varghese N."/>
            <person name="Submissions S."/>
        </authorList>
    </citation>
    <scope>NUCLEOTIDE SEQUENCE [LARGE SCALE GENOMIC DNA]</scope>
    <source>
        <strain evidence="7 8">DSM 17997</strain>
    </source>
</reference>
<dbReference type="Gene3D" id="3.30.1060.10">
    <property type="entry name" value="Peptide methionine sulphoxide reductase MsrA"/>
    <property type="match status" value="1"/>
</dbReference>
<keyword evidence="5" id="KW-0732">Signal</keyword>
<feature type="chain" id="PRO_5046136474" description="Peptide methionine sulfoxide reductase MsrA" evidence="5">
    <location>
        <begin position="20"/>
        <end position="218"/>
    </location>
</feature>
<evidence type="ECO:0000256" key="3">
    <source>
        <dbReference type="ARBA" id="ARBA00048782"/>
    </source>
</evidence>
<dbReference type="SUPFAM" id="SSF55068">
    <property type="entry name" value="Peptide methionine sulfoxide reductase"/>
    <property type="match status" value="1"/>
</dbReference>
<evidence type="ECO:0000313" key="7">
    <source>
        <dbReference type="EMBL" id="SDZ37027.1"/>
    </source>
</evidence>
<evidence type="ECO:0000256" key="2">
    <source>
        <dbReference type="ARBA" id="ARBA00047806"/>
    </source>
</evidence>
<feature type="signal peptide" evidence="5">
    <location>
        <begin position="1"/>
        <end position="19"/>
    </location>
</feature>